<name>A0A2P8HIB5_9BACI</name>
<dbReference type="GO" id="GO:0015833">
    <property type="term" value="P:peptide transport"/>
    <property type="evidence" value="ECO:0007669"/>
    <property type="project" value="InterPro"/>
</dbReference>
<dbReference type="Pfam" id="PF08352">
    <property type="entry name" value="oligo_HPY"/>
    <property type="match status" value="1"/>
</dbReference>
<dbReference type="PROSITE" id="PS00211">
    <property type="entry name" value="ABC_TRANSPORTER_1"/>
    <property type="match status" value="1"/>
</dbReference>
<keyword evidence="10" id="KW-1185">Reference proteome</keyword>
<dbReference type="PROSITE" id="PS50893">
    <property type="entry name" value="ABC_TRANSPORTER_2"/>
    <property type="match status" value="1"/>
</dbReference>
<keyword evidence="7" id="KW-0472">Membrane</keyword>
<dbReference type="InterPro" id="IPR050388">
    <property type="entry name" value="ABC_Ni/Peptide_Import"/>
</dbReference>
<dbReference type="PANTHER" id="PTHR43297">
    <property type="entry name" value="OLIGOPEPTIDE TRANSPORT ATP-BINDING PROTEIN APPD"/>
    <property type="match status" value="1"/>
</dbReference>
<dbReference type="InterPro" id="IPR003439">
    <property type="entry name" value="ABC_transporter-like_ATP-bd"/>
</dbReference>
<proteinExistence type="inferred from homology"/>
<dbReference type="OrthoDB" id="9802264at2"/>
<dbReference type="SMART" id="SM00382">
    <property type="entry name" value="AAA"/>
    <property type="match status" value="1"/>
</dbReference>
<dbReference type="Gene3D" id="3.40.50.300">
    <property type="entry name" value="P-loop containing nucleotide triphosphate hydrolases"/>
    <property type="match status" value="1"/>
</dbReference>
<dbReference type="InterPro" id="IPR017871">
    <property type="entry name" value="ABC_transporter-like_CS"/>
</dbReference>
<comment type="similarity">
    <text evidence="2">Belongs to the ABC transporter superfamily.</text>
</comment>
<evidence type="ECO:0000256" key="1">
    <source>
        <dbReference type="ARBA" id="ARBA00004202"/>
    </source>
</evidence>
<protein>
    <submittedName>
        <fullName evidence="9">Peptide/nickel transport system ATP-binding protein/oligopeptide transport system ATP-binding protein</fullName>
    </submittedName>
</protein>
<accession>A0A2P8HIB5</accession>
<evidence type="ECO:0000256" key="6">
    <source>
        <dbReference type="ARBA" id="ARBA00022840"/>
    </source>
</evidence>
<evidence type="ECO:0000259" key="8">
    <source>
        <dbReference type="PROSITE" id="PS50893"/>
    </source>
</evidence>
<dbReference type="AlphaFoldDB" id="A0A2P8HIB5"/>
<dbReference type="CDD" id="cd03257">
    <property type="entry name" value="ABC_NikE_OppD_transporters"/>
    <property type="match status" value="1"/>
</dbReference>
<dbReference type="InterPro" id="IPR027417">
    <property type="entry name" value="P-loop_NTPase"/>
</dbReference>
<dbReference type="GO" id="GO:0005886">
    <property type="term" value="C:plasma membrane"/>
    <property type="evidence" value="ECO:0007669"/>
    <property type="project" value="UniProtKB-SubCell"/>
</dbReference>
<evidence type="ECO:0000256" key="3">
    <source>
        <dbReference type="ARBA" id="ARBA00022448"/>
    </source>
</evidence>
<keyword evidence="3" id="KW-0813">Transport</keyword>
<sequence>MSNENNEALLEVDNLKTFFYIDDKVARAVDGVSFSVHRGETVALVGESGSGKSITSMSIMQLIPSPPGKIEEGSVKLEGKELLKLSERQMTKVRGNEIGMIFQEPMTSLNPVFTIGEQLAEPLVKHKGMKKKDAKAEAVKLLKRVGFPRAEETVKEHPHQLSGGMRQRVMIAMALACDPKLLIADEPTTALDVTIQAQILDLMQEIKEKYNSAILMITHDLGVVAETADRVLVMYGGQVVENAPSKVLFTEPKHPYTEGLLDSMPDVGDEKERLESIKGTVPPAHNFPEGCRFAPRCKYAMKECTEAVPELREIAPNHQVRCILYEDRGGEK</sequence>
<evidence type="ECO:0000256" key="7">
    <source>
        <dbReference type="ARBA" id="ARBA00023136"/>
    </source>
</evidence>
<dbReference type="NCBIfam" id="TIGR01727">
    <property type="entry name" value="oligo_HPY"/>
    <property type="match status" value="1"/>
</dbReference>
<evidence type="ECO:0000256" key="4">
    <source>
        <dbReference type="ARBA" id="ARBA00022475"/>
    </source>
</evidence>
<dbReference type="PANTHER" id="PTHR43297:SF2">
    <property type="entry name" value="DIPEPTIDE TRANSPORT ATP-BINDING PROTEIN DPPD"/>
    <property type="match status" value="1"/>
</dbReference>
<dbReference type="RefSeq" id="WP_106588625.1">
    <property type="nucleotide sequence ID" value="NZ_PYAV01000006.1"/>
</dbReference>
<organism evidence="9 10">
    <name type="scientific">Salsuginibacillus halophilus</name>
    <dbReference type="NCBI Taxonomy" id="517424"/>
    <lineage>
        <taxon>Bacteria</taxon>
        <taxon>Bacillati</taxon>
        <taxon>Bacillota</taxon>
        <taxon>Bacilli</taxon>
        <taxon>Bacillales</taxon>
        <taxon>Bacillaceae</taxon>
        <taxon>Salsuginibacillus</taxon>
    </lineage>
</organism>
<evidence type="ECO:0000313" key="10">
    <source>
        <dbReference type="Proteomes" id="UP000242310"/>
    </source>
</evidence>
<keyword evidence="5" id="KW-0547">Nucleotide-binding</keyword>
<dbReference type="InterPro" id="IPR013563">
    <property type="entry name" value="Oligopep_ABC_C"/>
</dbReference>
<evidence type="ECO:0000313" key="9">
    <source>
        <dbReference type="EMBL" id="PSL45956.1"/>
    </source>
</evidence>
<comment type="caution">
    <text evidence="9">The sequence shown here is derived from an EMBL/GenBank/DDBJ whole genome shotgun (WGS) entry which is preliminary data.</text>
</comment>
<dbReference type="FunFam" id="3.40.50.300:FF:000016">
    <property type="entry name" value="Oligopeptide ABC transporter ATP-binding component"/>
    <property type="match status" value="1"/>
</dbReference>
<reference evidence="9 10" key="1">
    <citation type="submission" date="2018-03" db="EMBL/GenBank/DDBJ databases">
        <title>Genomic Encyclopedia of Type Strains, Phase III (KMG-III): the genomes of soil and plant-associated and newly described type strains.</title>
        <authorList>
            <person name="Whitman W."/>
        </authorList>
    </citation>
    <scope>NUCLEOTIDE SEQUENCE [LARGE SCALE GENOMIC DNA]</scope>
    <source>
        <strain evidence="9 10">CGMCC 1.07653</strain>
    </source>
</reference>
<evidence type="ECO:0000256" key="5">
    <source>
        <dbReference type="ARBA" id="ARBA00022741"/>
    </source>
</evidence>
<evidence type="ECO:0000256" key="2">
    <source>
        <dbReference type="ARBA" id="ARBA00005417"/>
    </source>
</evidence>
<dbReference type="SUPFAM" id="SSF52540">
    <property type="entry name" value="P-loop containing nucleoside triphosphate hydrolases"/>
    <property type="match status" value="1"/>
</dbReference>
<dbReference type="Proteomes" id="UP000242310">
    <property type="component" value="Unassembled WGS sequence"/>
</dbReference>
<dbReference type="GO" id="GO:0005524">
    <property type="term" value="F:ATP binding"/>
    <property type="evidence" value="ECO:0007669"/>
    <property type="project" value="UniProtKB-KW"/>
</dbReference>
<feature type="domain" description="ABC transporter" evidence="8">
    <location>
        <begin position="10"/>
        <end position="261"/>
    </location>
</feature>
<dbReference type="Pfam" id="PF00005">
    <property type="entry name" value="ABC_tran"/>
    <property type="match status" value="1"/>
</dbReference>
<gene>
    <name evidence="9" type="ORF">B0H94_106215</name>
</gene>
<dbReference type="GO" id="GO:0016887">
    <property type="term" value="F:ATP hydrolysis activity"/>
    <property type="evidence" value="ECO:0007669"/>
    <property type="project" value="InterPro"/>
</dbReference>
<comment type="subcellular location">
    <subcellularLocation>
        <location evidence="1">Cell membrane</location>
        <topology evidence="1">Peripheral membrane protein</topology>
    </subcellularLocation>
</comment>
<dbReference type="EMBL" id="PYAV01000006">
    <property type="protein sequence ID" value="PSL45956.1"/>
    <property type="molecule type" value="Genomic_DNA"/>
</dbReference>
<keyword evidence="6 9" id="KW-0067">ATP-binding</keyword>
<keyword evidence="4" id="KW-1003">Cell membrane</keyword>
<dbReference type="InterPro" id="IPR003593">
    <property type="entry name" value="AAA+_ATPase"/>
</dbReference>